<dbReference type="OrthoDB" id="62666at2759"/>
<dbReference type="AlphaFoldDB" id="A0A024THX6"/>
<name>A0A024THX6_9STRA</name>
<reference evidence="1" key="1">
    <citation type="submission" date="2013-12" db="EMBL/GenBank/DDBJ databases">
        <title>The Genome Sequence of Aphanomyces invadans NJM9701.</title>
        <authorList>
            <consortium name="The Broad Institute Genomics Platform"/>
            <person name="Russ C."/>
            <person name="Tyler B."/>
            <person name="van West P."/>
            <person name="Dieguez-Uribeondo J."/>
            <person name="Young S.K."/>
            <person name="Zeng Q."/>
            <person name="Gargeya S."/>
            <person name="Fitzgerald M."/>
            <person name="Abouelleil A."/>
            <person name="Alvarado L."/>
            <person name="Chapman S.B."/>
            <person name="Gainer-Dewar J."/>
            <person name="Goldberg J."/>
            <person name="Griggs A."/>
            <person name="Gujja S."/>
            <person name="Hansen M."/>
            <person name="Howarth C."/>
            <person name="Imamovic A."/>
            <person name="Ireland A."/>
            <person name="Larimer J."/>
            <person name="McCowan C."/>
            <person name="Murphy C."/>
            <person name="Pearson M."/>
            <person name="Poon T.W."/>
            <person name="Priest M."/>
            <person name="Roberts A."/>
            <person name="Saif S."/>
            <person name="Shea T."/>
            <person name="Sykes S."/>
            <person name="Wortman J."/>
            <person name="Nusbaum C."/>
            <person name="Birren B."/>
        </authorList>
    </citation>
    <scope>NUCLEOTIDE SEQUENCE [LARGE SCALE GENOMIC DNA]</scope>
    <source>
        <strain evidence="1">NJM9701</strain>
    </source>
</reference>
<gene>
    <name evidence="1" type="ORF">H310_12393</name>
</gene>
<dbReference type="EMBL" id="KI913990">
    <property type="protein sequence ID" value="ETV93599.1"/>
    <property type="molecule type" value="Genomic_DNA"/>
</dbReference>
<organism evidence="1">
    <name type="scientific">Aphanomyces invadans</name>
    <dbReference type="NCBI Taxonomy" id="157072"/>
    <lineage>
        <taxon>Eukaryota</taxon>
        <taxon>Sar</taxon>
        <taxon>Stramenopiles</taxon>
        <taxon>Oomycota</taxon>
        <taxon>Saprolegniomycetes</taxon>
        <taxon>Saprolegniales</taxon>
        <taxon>Verrucalvaceae</taxon>
        <taxon>Aphanomyces</taxon>
    </lineage>
</organism>
<proteinExistence type="predicted"/>
<protein>
    <submittedName>
        <fullName evidence="1">Uncharacterized protein</fullName>
    </submittedName>
</protein>
<accession>A0A024THX6</accession>
<dbReference type="VEuPathDB" id="FungiDB:H310_12393"/>
<evidence type="ECO:0000313" key="1">
    <source>
        <dbReference type="EMBL" id="ETV93599.1"/>
    </source>
</evidence>
<dbReference type="RefSeq" id="XP_008877640.1">
    <property type="nucleotide sequence ID" value="XM_008879418.1"/>
</dbReference>
<dbReference type="GeneID" id="20089443"/>
<sequence length="111" mass="12913">MSSFALYPTPVQFDPMPTVPTRKRRIEIITQMLYRSYDAQFKFATADVFNALALKIERILVRAFPNDDQDDLSPEVLEARLKYVIERILLSKESVALQPNNFTLDDIKFEL</sequence>